<evidence type="ECO:0000313" key="6">
    <source>
        <dbReference type="Proteomes" id="UP000824540"/>
    </source>
</evidence>
<keyword evidence="2" id="KW-1015">Disulfide bond</keyword>
<dbReference type="OrthoDB" id="6244967at2759"/>
<dbReference type="GO" id="GO:0005886">
    <property type="term" value="C:plasma membrane"/>
    <property type="evidence" value="ECO:0007669"/>
    <property type="project" value="TreeGrafter"/>
</dbReference>
<protein>
    <recommendedName>
        <fullName evidence="4">Ig-like domain-containing protein</fullName>
    </recommendedName>
</protein>
<dbReference type="PANTHER" id="PTHR44170">
    <property type="entry name" value="PROTEIN SIDEKICK"/>
    <property type="match status" value="1"/>
</dbReference>
<dbReference type="SUPFAM" id="SSF48726">
    <property type="entry name" value="Immunoglobulin"/>
    <property type="match status" value="1"/>
</dbReference>
<reference evidence="5" key="1">
    <citation type="thesis" date="2021" institute="BYU ScholarsArchive" country="Provo, UT, USA">
        <title>Applications of and Algorithms for Genome Assembly and Genomic Analyses with an Emphasis on Marine Teleosts.</title>
        <authorList>
            <person name="Pickett B.D."/>
        </authorList>
    </citation>
    <scope>NUCLEOTIDE SEQUENCE</scope>
    <source>
        <strain evidence="5">HI-2016</strain>
    </source>
</reference>
<accession>A0A8T2NTQ6</accession>
<dbReference type="Pfam" id="PF13927">
    <property type="entry name" value="Ig_3"/>
    <property type="match status" value="1"/>
</dbReference>
<dbReference type="GO" id="GO:0007411">
    <property type="term" value="P:axon guidance"/>
    <property type="evidence" value="ECO:0007669"/>
    <property type="project" value="TreeGrafter"/>
</dbReference>
<gene>
    <name evidence="5" type="ORF">JZ751_023374</name>
</gene>
<dbReference type="EMBL" id="JAFBMS010000051">
    <property type="protein sequence ID" value="KAG9339727.1"/>
    <property type="molecule type" value="Genomic_DNA"/>
</dbReference>
<name>A0A8T2NTQ6_9TELE</name>
<proteinExistence type="predicted"/>
<feature type="signal peptide" evidence="3">
    <location>
        <begin position="1"/>
        <end position="25"/>
    </location>
</feature>
<feature type="domain" description="Ig-like" evidence="4">
    <location>
        <begin position="36"/>
        <end position="132"/>
    </location>
</feature>
<sequence>MGPQGWGLALAKLGFLSLLWRNVFTMEVPLDLRQPPTIIKQSMKEHLVDPKEGIFIECEAKGNPFPVFSWRKNGKFYNVPRDPWVTMRRWSGTLDMATGAKRRPEDYEAEYQCFATNDYGSAVSDKIRLRVSTMMPIRQDRRVSMGVNGDLYFSHIIVNDSLTDYSCNARFKATQTIQQKSPYTLKVLT</sequence>
<evidence type="ECO:0000313" key="5">
    <source>
        <dbReference type="EMBL" id="KAG9339727.1"/>
    </source>
</evidence>
<keyword evidence="6" id="KW-1185">Reference proteome</keyword>
<dbReference type="Proteomes" id="UP000824540">
    <property type="component" value="Unassembled WGS sequence"/>
</dbReference>
<evidence type="ECO:0000256" key="3">
    <source>
        <dbReference type="SAM" id="SignalP"/>
    </source>
</evidence>
<keyword evidence="1" id="KW-0677">Repeat</keyword>
<dbReference type="InterPro" id="IPR036179">
    <property type="entry name" value="Ig-like_dom_sf"/>
</dbReference>
<feature type="chain" id="PRO_5035780361" description="Ig-like domain-containing protein" evidence="3">
    <location>
        <begin position="26"/>
        <end position="189"/>
    </location>
</feature>
<dbReference type="GO" id="GO:0007420">
    <property type="term" value="P:brain development"/>
    <property type="evidence" value="ECO:0007669"/>
    <property type="project" value="TreeGrafter"/>
</dbReference>
<feature type="non-terminal residue" evidence="5">
    <location>
        <position position="189"/>
    </location>
</feature>
<dbReference type="PANTHER" id="PTHR44170:SF12">
    <property type="entry name" value="NEUROFASCIN"/>
    <property type="match status" value="1"/>
</dbReference>
<dbReference type="Gene3D" id="2.60.40.10">
    <property type="entry name" value="Immunoglobulins"/>
    <property type="match status" value="2"/>
</dbReference>
<dbReference type="GO" id="GO:0098632">
    <property type="term" value="F:cell-cell adhesion mediator activity"/>
    <property type="evidence" value="ECO:0007669"/>
    <property type="project" value="TreeGrafter"/>
</dbReference>
<evidence type="ECO:0000259" key="4">
    <source>
        <dbReference type="PROSITE" id="PS50835"/>
    </source>
</evidence>
<evidence type="ECO:0000256" key="1">
    <source>
        <dbReference type="ARBA" id="ARBA00022737"/>
    </source>
</evidence>
<dbReference type="AlphaFoldDB" id="A0A8T2NTQ6"/>
<dbReference type="InterPro" id="IPR013783">
    <property type="entry name" value="Ig-like_fold"/>
</dbReference>
<comment type="caution">
    <text evidence="5">The sequence shown here is derived from an EMBL/GenBank/DDBJ whole genome shotgun (WGS) entry which is preliminary data.</text>
</comment>
<dbReference type="GO" id="GO:0030424">
    <property type="term" value="C:axon"/>
    <property type="evidence" value="ECO:0007669"/>
    <property type="project" value="TreeGrafter"/>
</dbReference>
<evidence type="ECO:0000256" key="2">
    <source>
        <dbReference type="ARBA" id="ARBA00023157"/>
    </source>
</evidence>
<keyword evidence="3" id="KW-0732">Signal</keyword>
<dbReference type="InterPro" id="IPR007110">
    <property type="entry name" value="Ig-like_dom"/>
</dbReference>
<dbReference type="FunFam" id="2.60.40.10:FF:000114">
    <property type="entry name" value="Neuronal cell adhesion molecule"/>
    <property type="match status" value="1"/>
</dbReference>
<organism evidence="5 6">
    <name type="scientific">Albula glossodonta</name>
    <name type="common">roundjaw bonefish</name>
    <dbReference type="NCBI Taxonomy" id="121402"/>
    <lineage>
        <taxon>Eukaryota</taxon>
        <taxon>Metazoa</taxon>
        <taxon>Chordata</taxon>
        <taxon>Craniata</taxon>
        <taxon>Vertebrata</taxon>
        <taxon>Euteleostomi</taxon>
        <taxon>Actinopterygii</taxon>
        <taxon>Neopterygii</taxon>
        <taxon>Teleostei</taxon>
        <taxon>Albuliformes</taxon>
        <taxon>Albulidae</taxon>
        <taxon>Albula</taxon>
    </lineage>
</organism>
<dbReference type="PROSITE" id="PS50835">
    <property type="entry name" value="IG_LIKE"/>
    <property type="match status" value="1"/>
</dbReference>